<dbReference type="GO" id="GO:0007165">
    <property type="term" value="P:signal transduction"/>
    <property type="evidence" value="ECO:0007669"/>
    <property type="project" value="InterPro"/>
</dbReference>
<dbReference type="InterPro" id="IPR039315">
    <property type="entry name" value="CheW"/>
</dbReference>
<dbReference type="Gene3D" id="2.40.50.180">
    <property type="entry name" value="CheA-289, Domain 4"/>
    <property type="match status" value="1"/>
</dbReference>
<organism evidence="2 3">
    <name type="scientific">Desulforapulum autotrophicum (strain ATCC 43914 / DSM 3382 / VKM B-1955 / HRM2)</name>
    <name type="common">Desulfobacterium autotrophicum</name>
    <dbReference type="NCBI Taxonomy" id="177437"/>
    <lineage>
        <taxon>Bacteria</taxon>
        <taxon>Pseudomonadati</taxon>
        <taxon>Thermodesulfobacteriota</taxon>
        <taxon>Desulfobacteria</taxon>
        <taxon>Desulfobacterales</taxon>
        <taxon>Desulfobacteraceae</taxon>
        <taxon>Desulforapulum</taxon>
    </lineage>
</organism>
<dbReference type="SUPFAM" id="SSF50341">
    <property type="entry name" value="CheW-like"/>
    <property type="match status" value="1"/>
</dbReference>
<dbReference type="PANTHER" id="PTHR22617:SF23">
    <property type="entry name" value="CHEMOTAXIS PROTEIN CHEW"/>
    <property type="match status" value="1"/>
</dbReference>
<dbReference type="STRING" id="177437.HRM2_36510"/>
<evidence type="ECO:0000259" key="1">
    <source>
        <dbReference type="PROSITE" id="PS50851"/>
    </source>
</evidence>
<dbReference type="Proteomes" id="UP000000442">
    <property type="component" value="Chromosome"/>
</dbReference>
<evidence type="ECO:0000313" key="3">
    <source>
        <dbReference type="Proteomes" id="UP000000442"/>
    </source>
</evidence>
<dbReference type="KEGG" id="dat:HRM2_36510"/>
<dbReference type="InterPro" id="IPR002545">
    <property type="entry name" value="CheW-lke_dom"/>
</dbReference>
<dbReference type="Pfam" id="PF01584">
    <property type="entry name" value="CheW"/>
    <property type="match status" value="1"/>
</dbReference>
<dbReference type="EMBL" id="CP001087">
    <property type="protein sequence ID" value="ACN16710.1"/>
    <property type="molecule type" value="Genomic_DNA"/>
</dbReference>
<dbReference type="SMART" id="SM00260">
    <property type="entry name" value="CheW"/>
    <property type="match status" value="1"/>
</dbReference>
<dbReference type="RefSeq" id="WP_015905459.1">
    <property type="nucleotide sequence ID" value="NC_012108.1"/>
</dbReference>
<evidence type="ECO:0000313" key="2">
    <source>
        <dbReference type="EMBL" id="ACN16710.1"/>
    </source>
</evidence>
<gene>
    <name evidence="2" type="primary">cheW2</name>
    <name evidence="2" type="ordered locus">HRM2_36510</name>
</gene>
<dbReference type="eggNOG" id="COG0835">
    <property type="taxonomic scope" value="Bacteria"/>
</dbReference>
<dbReference type="InterPro" id="IPR036061">
    <property type="entry name" value="CheW-like_dom_sf"/>
</dbReference>
<proteinExistence type="predicted"/>
<name>C0Q9Z2_DESAH</name>
<dbReference type="PROSITE" id="PS50851">
    <property type="entry name" value="CHEW"/>
    <property type="match status" value="1"/>
</dbReference>
<protein>
    <submittedName>
        <fullName evidence="2">CheW2</fullName>
    </submittedName>
</protein>
<dbReference type="HOGENOM" id="CLU_048995_3_3_7"/>
<sequence>MKEADNTVKPHNMELATFYVGKALCGIDILNIQEINKHFDVTTVPQSADYVVGVLNLRGRIVTILDLGRKLGLSQIEDGAGNRNIIVRSQEEHIGLMVDSISDVVSVDMDKVEPSPSNLNGVKGKYFQGVLKTDSSLIGILDIEEVLKE</sequence>
<accession>C0Q9Z2</accession>
<dbReference type="PANTHER" id="PTHR22617">
    <property type="entry name" value="CHEMOTAXIS SENSOR HISTIDINE KINASE-RELATED"/>
    <property type="match status" value="1"/>
</dbReference>
<dbReference type="AlphaFoldDB" id="C0Q9Z2"/>
<dbReference type="Gene3D" id="2.30.30.40">
    <property type="entry name" value="SH3 Domains"/>
    <property type="match status" value="1"/>
</dbReference>
<feature type="domain" description="CheW-like" evidence="1">
    <location>
        <begin position="12"/>
        <end position="149"/>
    </location>
</feature>
<reference evidence="2 3" key="1">
    <citation type="journal article" date="2009" name="Environ. Microbiol.">
        <title>Genome sequence of Desulfobacterium autotrophicum HRM2, a marine sulfate reducer oxidizing organic carbon completely to carbon dioxide.</title>
        <authorList>
            <person name="Strittmatter A.W."/>
            <person name="Liesegang H."/>
            <person name="Rabus R."/>
            <person name="Decker I."/>
            <person name="Amann J."/>
            <person name="Andres S."/>
            <person name="Henne A."/>
            <person name="Fricke W.F."/>
            <person name="Martinez-Arias R."/>
            <person name="Bartels D."/>
            <person name="Goesmann A."/>
            <person name="Krause L."/>
            <person name="Puehler A."/>
            <person name="Klenk H.P."/>
            <person name="Richter M."/>
            <person name="Schuler M."/>
            <person name="Gloeckner F.O."/>
            <person name="Meyerdierks A."/>
            <person name="Gottschalk G."/>
            <person name="Amann R."/>
        </authorList>
    </citation>
    <scope>NUCLEOTIDE SEQUENCE [LARGE SCALE GENOMIC DNA]</scope>
    <source>
        <strain evidence="3">ATCC 43914 / DSM 3382 / HRM2</strain>
    </source>
</reference>
<dbReference type="GO" id="GO:0006935">
    <property type="term" value="P:chemotaxis"/>
    <property type="evidence" value="ECO:0007669"/>
    <property type="project" value="InterPro"/>
</dbReference>
<dbReference type="GO" id="GO:0005829">
    <property type="term" value="C:cytosol"/>
    <property type="evidence" value="ECO:0007669"/>
    <property type="project" value="TreeGrafter"/>
</dbReference>
<dbReference type="OrthoDB" id="9790406at2"/>
<keyword evidence="3" id="KW-1185">Reference proteome</keyword>